<reference evidence="3" key="1">
    <citation type="submission" date="2017-06" db="EMBL/GenBank/DDBJ databases">
        <authorList>
            <person name="Varghese N."/>
            <person name="Submissions S."/>
        </authorList>
    </citation>
    <scope>NUCLEOTIDE SEQUENCE [LARGE SCALE GENOMIC DNA]</scope>
    <source>
        <strain evidence="3">NKM1</strain>
    </source>
</reference>
<dbReference type="EMBL" id="FZOQ01000017">
    <property type="protein sequence ID" value="SNS91720.1"/>
    <property type="molecule type" value="Genomic_DNA"/>
</dbReference>
<dbReference type="Proteomes" id="UP000198432">
    <property type="component" value="Unassembled WGS sequence"/>
</dbReference>
<accession>A0A239IDJ7</accession>
<feature type="transmembrane region" description="Helical" evidence="1">
    <location>
        <begin position="6"/>
        <end position="29"/>
    </location>
</feature>
<feature type="transmembrane region" description="Helical" evidence="1">
    <location>
        <begin position="53"/>
        <end position="77"/>
    </location>
</feature>
<evidence type="ECO:0000313" key="2">
    <source>
        <dbReference type="EMBL" id="SNS91720.1"/>
    </source>
</evidence>
<dbReference type="AlphaFoldDB" id="A0A239IDJ7"/>
<name>A0A239IDJ7_9BACT</name>
<keyword evidence="1" id="KW-1133">Transmembrane helix</keyword>
<keyword evidence="3" id="KW-1185">Reference proteome</keyword>
<proteinExistence type="predicted"/>
<organism evidence="2 3">
    <name type="scientific">Pontibacter ummariensis</name>
    <dbReference type="NCBI Taxonomy" id="1610492"/>
    <lineage>
        <taxon>Bacteria</taxon>
        <taxon>Pseudomonadati</taxon>
        <taxon>Bacteroidota</taxon>
        <taxon>Cytophagia</taxon>
        <taxon>Cytophagales</taxon>
        <taxon>Hymenobacteraceae</taxon>
        <taxon>Pontibacter</taxon>
    </lineage>
</organism>
<evidence type="ECO:0000256" key="1">
    <source>
        <dbReference type="SAM" id="Phobius"/>
    </source>
</evidence>
<protein>
    <submittedName>
        <fullName evidence="2">Uncharacterized protein</fullName>
    </submittedName>
</protein>
<sequence length="79" mass="9187">MLQGFFGSIFLEFIGALARWCFTVVINFFKGEDTKSFKEVWTGNRKLSKSDSFMYSTSNIIIGIFVVLLLCYLVLWLER</sequence>
<evidence type="ECO:0000313" key="3">
    <source>
        <dbReference type="Proteomes" id="UP000198432"/>
    </source>
</evidence>
<gene>
    <name evidence="2" type="ORF">SAMN06296052_1176</name>
</gene>
<keyword evidence="1" id="KW-0472">Membrane</keyword>
<keyword evidence="1" id="KW-0812">Transmembrane</keyword>